<organism evidence="2 3">
    <name type="scientific">Tenacibaculum pelagium</name>
    <dbReference type="NCBI Taxonomy" id="2759527"/>
    <lineage>
        <taxon>Bacteria</taxon>
        <taxon>Pseudomonadati</taxon>
        <taxon>Bacteroidota</taxon>
        <taxon>Flavobacteriia</taxon>
        <taxon>Flavobacteriales</taxon>
        <taxon>Flavobacteriaceae</taxon>
        <taxon>Tenacibaculum</taxon>
    </lineage>
</organism>
<dbReference type="PANTHER" id="PTHR43777:SF1">
    <property type="entry name" value="MOLYBDENUM COFACTOR CYTIDYLYLTRANSFERASE"/>
    <property type="match status" value="1"/>
</dbReference>
<dbReference type="AlphaFoldDB" id="A0A839ARF5"/>
<evidence type="ECO:0000313" key="2">
    <source>
        <dbReference type="EMBL" id="MBA6157227.1"/>
    </source>
</evidence>
<protein>
    <submittedName>
        <fullName evidence="2">Nucleotidyltransferase family protein</fullName>
    </submittedName>
</protein>
<keyword evidence="3" id="KW-1185">Reference proteome</keyword>
<dbReference type="Gene3D" id="3.90.550.10">
    <property type="entry name" value="Spore Coat Polysaccharide Biosynthesis Protein SpsA, Chain A"/>
    <property type="match status" value="1"/>
</dbReference>
<feature type="domain" description="MobA-like NTP transferase" evidence="1">
    <location>
        <begin position="6"/>
        <end position="164"/>
    </location>
</feature>
<keyword evidence="2" id="KW-0808">Transferase</keyword>
<accession>A0A839ARF5</accession>
<dbReference type="EMBL" id="JACGLS010000007">
    <property type="protein sequence ID" value="MBA6157227.1"/>
    <property type="molecule type" value="Genomic_DNA"/>
</dbReference>
<dbReference type="CDD" id="cd04182">
    <property type="entry name" value="GT_2_like_f"/>
    <property type="match status" value="1"/>
</dbReference>
<name>A0A839ARF5_9FLAO</name>
<dbReference type="SUPFAM" id="SSF53448">
    <property type="entry name" value="Nucleotide-diphospho-sugar transferases"/>
    <property type="match status" value="1"/>
</dbReference>
<dbReference type="Proteomes" id="UP000563906">
    <property type="component" value="Unassembled WGS sequence"/>
</dbReference>
<dbReference type="InterPro" id="IPR025877">
    <property type="entry name" value="MobA-like_NTP_Trfase"/>
</dbReference>
<dbReference type="RefSeq" id="WP_182125730.1">
    <property type="nucleotide sequence ID" value="NZ_JACGLS010000007.1"/>
</dbReference>
<dbReference type="PANTHER" id="PTHR43777">
    <property type="entry name" value="MOLYBDENUM COFACTOR CYTIDYLYLTRANSFERASE"/>
    <property type="match status" value="1"/>
</dbReference>
<dbReference type="GO" id="GO:0016779">
    <property type="term" value="F:nucleotidyltransferase activity"/>
    <property type="evidence" value="ECO:0007669"/>
    <property type="project" value="UniProtKB-ARBA"/>
</dbReference>
<sequence length="190" mass="21255">MKTAILILAAGSSSRMGTPKQLLPYKNTTLLGYSIEQAKQVNVKKVFCVLGANAEIIEKSIENYQIETIYNPDFKNGLSSSIVIGIKDLQHNFDTILIMLADQPNIDAIYLNKLIKTSEENPSKIIASNYQNKIGVPAIFPKKYFNQLLELKGDKGAKNILNNNKSDIIKMLPFNLTDIDTKEDYQNLIS</sequence>
<evidence type="ECO:0000259" key="1">
    <source>
        <dbReference type="Pfam" id="PF12804"/>
    </source>
</evidence>
<reference evidence="2 3" key="1">
    <citation type="submission" date="2020-07" db="EMBL/GenBank/DDBJ databases">
        <title>Bacterium isolated from marine sediment.</title>
        <authorList>
            <person name="Shang D."/>
            <person name="Du Z.-J."/>
        </authorList>
    </citation>
    <scope>NUCLEOTIDE SEQUENCE [LARGE SCALE GENOMIC DNA]</scope>
    <source>
        <strain evidence="2 3">S7007</strain>
    </source>
</reference>
<proteinExistence type="predicted"/>
<evidence type="ECO:0000313" key="3">
    <source>
        <dbReference type="Proteomes" id="UP000563906"/>
    </source>
</evidence>
<comment type="caution">
    <text evidence="2">The sequence shown here is derived from an EMBL/GenBank/DDBJ whole genome shotgun (WGS) entry which is preliminary data.</text>
</comment>
<dbReference type="Pfam" id="PF12804">
    <property type="entry name" value="NTP_transf_3"/>
    <property type="match status" value="1"/>
</dbReference>
<gene>
    <name evidence="2" type="ORF">H3Z83_11955</name>
</gene>
<dbReference type="InterPro" id="IPR029044">
    <property type="entry name" value="Nucleotide-diphossugar_trans"/>
</dbReference>